<evidence type="ECO:0000256" key="7">
    <source>
        <dbReference type="ARBA" id="ARBA00022842"/>
    </source>
</evidence>
<dbReference type="PANTHER" id="PTHR22573:SF2">
    <property type="entry name" value="PHOSPHOGLUCOMUTASE"/>
    <property type="match status" value="1"/>
</dbReference>
<dbReference type="GO" id="GO:0000287">
    <property type="term" value="F:magnesium ion binding"/>
    <property type="evidence" value="ECO:0007669"/>
    <property type="project" value="InterPro"/>
</dbReference>
<evidence type="ECO:0000259" key="13">
    <source>
        <dbReference type="Pfam" id="PF02880"/>
    </source>
</evidence>
<keyword evidence="8" id="KW-0413">Isomerase</keyword>
<dbReference type="AlphaFoldDB" id="A0A1G7ULN8"/>
<accession>A0A1G7ULN8</accession>
<dbReference type="InterPro" id="IPR016066">
    <property type="entry name" value="A-D-PHexomutase_CS"/>
</dbReference>
<organism evidence="14 15">
    <name type="scientific">Pelagibacterium luteolum</name>
    <dbReference type="NCBI Taxonomy" id="440168"/>
    <lineage>
        <taxon>Bacteria</taxon>
        <taxon>Pseudomonadati</taxon>
        <taxon>Pseudomonadota</taxon>
        <taxon>Alphaproteobacteria</taxon>
        <taxon>Hyphomicrobiales</taxon>
        <taxon>Devosiaceae</taxon>
        <taxon>Pelagibacterium</taxon>
    </lineage>
</organism>
<dbReference type="Pfam" id="PF02878">
    <property type="entry name" value="PGM_PMM_I"/>
    <property type="match status" value="1"/>
</dbReference>
<evidence type="ECO:0000313" key="15">
    <source>
        <dbReference type="Proteomes" id="UP000199495"/>
    </source>
</evidence>
<dbReference type="InterPro" id="IPR016055">
    <property type="entry name" value="A-D-PHexomutase_a/b/a-I/II/III"/>
</dbReference>
<dbReference type="SUPFAM" id="SSF55957">
    <property type="entry name" value="Phosphoglucomutase, C-terminal domain"/>
    <property type="match status" value="1"/>
</dbReference>
<evidence type="ECO:0000256" key="9">
    <source>
        <dbReference type="RuleBase" id="RU004326"/>
    </source>
</evidence>
<sequence>MIKTIATTPYSDQKPGTSGLRKRVTHFQQTNYVENFIQALFDSLPDKDGETLVIGGDGRFFNDTVIQIAIRMAAANGFGKVIVGQGGVLSTPGASHIIRHYNASGGIVLSASHNPGGPDGDFGIKYNGTNGGPAAEKITDAVYARSKEITQYKTVDTPDIDLSTIGVETVAGMSVEIIDPVADYAALMETLFDFDAIAAMFASGFRMQFDAMHAVTGPYAKAIIEGRLGAPAGTVINAVPLPDFGGGHPDPNLVHAKDLYDLLMGADAPDFGAASDGDGDRNLIIGRNRFVTPSDSLALLAANAHLAPGYSRGIAGIARSMPTSAAADRVAEKLGIEMHETPTGWKFFGNLLDAGRVTICGEESAGTGSDHVREKDGVWAVLLWLNILAVRKQSVDEIVREHWATYGRNYYSRHDYEEVDAEAANRLMADLRAKLPELKANGLAGRQIVLADDFAYSDPVDGSQTNGQGIRIGFADGSRIVFRLSGTGTVGATLRVYIERYEPADGDHDRETQEALSDLIVLADEVAEIKARTGRDVPTVIT</sequence>
<proteinExistence type="inferred from homology"/>
<feature type="domain" description="Alpha-D-phosphohexomutase alpha/beta/alpha" evidence="13">
    <location>
        <begin position="294"/>
        <end position="406"/>
    </location>
</feature>
<keyword evidence="6 9" id="KW-0479">Metal-binding</keyword>
<dbReference type="Gene3D" id="3.40.120.10">
    <property type="entry name" value="Alpha-D-Glucose-1,6-Bisphosphate, subunit A, domain 3"/>
    <property type="match status" value="3"/>
</dbReference>
<dbReference type="InterPro" id="IPR005845">
    <property type="entry name" value="A-D-PHexomutase_a/b/a-II"/>
</dbReference>
<feature type="domain" description="Alpha-D-phosphohexomutase alpha/beta/alpha" evidence="11">
    <location>
        <begin position="13"/>
        <end position="152"/>
    </location>
</feature>
<feature type="region of interest" description="Disordered" evidence="10">
    <location>
        <begin position="1"/>
        <end position="20"/>
    </location>
</feature>
<dbReference type="InterPro" id="IPR005846">
    <property type="entry name" value="A-D-PHexomutase_a/b/a-III"/>
</dbReference>
<comment type="similarity">
    <text evidence="3 9">Belongs to the phosphohexose mutase family.</text>
</comment>
<evidence type="ECO:0000256" key="2">
    <source>
        <dbReference type="ARBA" id="ARBA00001946"/>
    </source>
</evidence>
<reference evidence="14 15" key="1">
    <citation type="submission" date="2016-10" db="EMBL/GenBank/DDBJ databases">
        <authorList>
            <person name="de Groot N.N."/>
        </authorList>
    </citation>
    <scope>NUCLEOTIDE SEQUENCE [LARGE SCALE GENOMIC DNA]</scope>
    <source>
        <strain evidence="14 15">CGMCC 1.10267</strain>
    </source>
</reference>
<evidence type="ECO:0000256" key="3">
    <source>
        <dbReference type="ARBA" id="ARBA00010231"/>
    </source>
</evidence>
<evidence type="ECO:0000256" key="1">
    <source>
        <dbReference type="ARBA" id="ARBA00000443"/>
    </source>
</evidence>
<feature type="compositionally biased region" description="Polar residues" evidence="10">
    <location>
        <begin position="1"/>
        <end position="16"/>
    </location>
</feature>
<evidence type="ECO:0000256" key="5">
    <source>
        <dbReference type="ARBA" id="ARBA00022553"/>
    </source>
</evidence>
<dbReference type="RefSeq" id="WP_090594068.1">
    <property type="nucleotide sequence ID" value="NZ_FNCS01000003.1"/>
</dbReference>
<dbReference type="Proteomes" id="UP000199495">
    <property type="component" value="Unassembled WGS sequence"/>
</dbReference>
<dbReference type="PANTHER" id="PTHR22573">
    <property type="entry name" value="PHOSPHOHEXOMUTASE FAMILY MEMBER"/>
    <property type="match status" value="1"/>
</dbReference>
<dbReference type="FunFam" id="3.40.120.10:FF:000005">
    <property type="entry name" value="Phosphoglucomutase 5"/>
    <property type="match status" value="1"/>
</dbReference>
<dbReference type="STRING" id="440168.SAMN04487974_103125"/>
<evidence type="ECO:0000256" key="8">
    <source>
        <dbReference type="ARBA" id="ARBA00023235"/>
    </source>
</evidence>
<dbReference type="GO" id="GO:0005975">
    <property type="term" value="P:carbohydrate metabolic process"/>
    <property type="evidence" value="ECO:0007669"/>
    <property type="project" value="InterPro"/>
</dbReference>
<evidence type="ECO:0000256" key="4">
    <source>
        <dbReference type="ARBA" id="ARBA00012728"/>
    </source>
</evidence>
<protein>
    <recommendedName>
        <fullName evidence="4">phosphoglucomutase (alpha-D-glucose-1,6-bisphosphate-dependent)</fullName>
        <ecNumber evidence="4">5.4.2.2</ecNumber>
    </recommendedName>
</protein>
<dbReference type="GO" id="GO:0005829">
    <property type="term" value="C:cytosol"/>
    <property type="evidence" value="ECO:0007669"/>
    <property type="project" value="TreeGrafter"/>
</dbReference>
<dbReference type="InterPro" id="IPR045244">
    <property type="entry name" value="PGM"/>
</dbReference>
<name>A0A1G7ULN8_9HYPH</name>
<dbReference type="Pfam" id="PF24947">
    <property type="entry name" value="PGM1_C_vert_fung"/>
    <property type="match status" value="1"/>
</dbReference>
<dbReference type="NCBIfam" id="NF005737">
    <property type="entry name" value="PRK07564.1-1"/>
    <property type="match status" value="1"/>
</dbReference>
<evidence type="ECO:0000259" key="11">
    <source>
        <dbReference type="Pfam" id="PF02878"/>
    </source>
</evidence>
<dbReference type="GO" id="GO:0004614">
    <property type="term" value="F:phosphoglucomutase activity"/>
    <property type="evidence" value="ECO:0007669"/>
    <property type="project" value="UniProtKB-EC"/>
</dbReference>
<keyword evidence="15" id="KW-1185">Reference proteome</keyword>
<dbReference type="InterPro" id="IPR005844">
    <property type="entry name" value="A-D-PHexomutase_a/b/a-I"/>
</dbReference>
<evidence type="ECO:0000313" key="14">
    <source>
        <dbReference type="EMBL" id="SDG48009.1"/>
    </source>
</evidence>
<comment type="catalytic activity">
    <reaction evidence="1">
        <text>alpha-D-glucose 1-phosphate = alpha-D-glucose 6-phosphate</text>
        <dbReference type="Rhea" id="RHEA:23536"/>
        <dbReference type="ChEBI" id="CHEBI:58225"/>
        <dbReference type="ChEBI" id="CHEBI:58601"/>
        <dbReference type="EC" id="5.4.2.2"/>
    </reaction>
</comment>
<dbReference type="Pfam" id="PF02879">
    <property type="entry name" value="PGM_PMM_II"/>
    <property type="match status" value="1"/>
</dbReference>
<dbReference type="FunFam" id="3.40.120.10:FF:000004">
    <property type="entry name" value="Phosphoglucomutase 5"/>
    <property type="match status" value="1"/>
</dbReference>
<dbReference type="EMBL" id="FNCS01000003">
    <property type="protein sequence ID" value="SDG48009.1"/>
    <property type="molecule type" value="Genomic_DNA"/>
</dbReference>
<comment type="cofactor">
    <cofactor evidence="2">
        <name>Mg(2+)</name>
        <dbReference type="ChEBI" id="CHEBI:18420"/>
    </cofactor>
</comment>
<evidence type="ECO:0000256" key="6">
    <source>
        <dbReference type="ARBA" id="ARBA00022723"/>
    </source>
</evidence>
<keyword evidence="5" id="KW-0597">Phosphoprotein</keyword>
<dbReference type="FunFam" id="3.30.310.50:FF:000002">
    <property type="entry name" value="Phosphoglucomutase 5"/>
    <property type="match status" value="1"/>
</dbReference>
<dbReference type="PROSITE" id="PS00710">
    <property type="entry name" value="PGM_PMM"/>
    <property type="match status" value="1"/>
</dbReference>
<dbReference type="InterPro" id="IPR036900">
    <property type="entry name" value="A-D-PHexomutase_C_sf"/>
</dbReference>
<dbReference type="InterPro" id="IPR005841">
    <property type="entry name" value="Alpha-D-phosphohexomutase_SF"/>
</dbReference>
<feature type="domain" description="Alpha-D-phosphohexomutase alpha/beta/alpha" evidence="12">
    <location>
        <begin position="183"/>
        <end position="285"/>
    </location>
</feature>
<dbReference type="Pfam" id="PF02880">
    <property type="entry name" value="PGM_PMM_III"/>
    <property type="match status" value="1"/>
</dbReference>
<dbReference type="EC" id="5.4.2.2" evidence="4"/>
<keyword evidence="7 9" id="KW-0460">Magnesium</keyword>
<dbReference type="SUPFAM" id="SSF53738">
    <property type="entry name" value="Phosphoglucomutase, first 3 domains"/>
    <property type="match status" value="3"/>
</dbReference>
<gene>
    <name evidence="14" type="ORF">SAMN04487974_103125</name>
</gene>
<dbReference type="OrthoDB" id="9806956at2"/>
<dbReference type="PRINTS" id="PR00509">
    <property type="entry name" value="PGMPMM"/>
</dbReference>
<evidence type="ECO:0000259" key="12">
    <source>
        <dbReference type="Pfam" id="PF02879"/>
    </source>
</evidence>
<dbReference type="Gene3D" id="3.30.310.50">
    <property type="entry name" value="Alpha-D-phosphohexomutase, C-terminal domain"/>
    <property type="match status" value="1"/>
</dbReference>
<evidence type="ECO:0000256" key="10">
    <source>
        <dbReference type="SAM" id="MobiDB-lite"/>
    </source>
</evidence>